<dbReference type="InterPro" id="IPR020806">
    <property type="entry name" value="PKS_PP-bd"/>
</dbReference>
<dbReference type="Pfam" id="PF08240">
    <property type="entry name" value="ADH_N"/>
    <property type="match status" value="1"/>
</dbReference>
<dbReference type="Pfam" id="PF00107">
    <property type="entry name" value="ADH_zinc_N"/>
    <property type="match status" value="1"/>
</dbReference>
<dbReference type="Gene3D" id="1.10.1200.10">
    <property type="entry name" value="ACP-like"/>
    <property type="match status" value="1"/>
</dbReference>
<dbReference type="GO" id="GO:0006633">
    <property type="term" value="P:fatty acid biosynthetic process"/>
    <property type="evidence" value="ECO:0007669"/>
    <property type="project" value="TreeGrafter"/>
</dbReference>
<gene>
    <name evidence="11" type="ORF">BO97DRAFT_36780</name>
</gene>
<dbReference type="InterPro" id="IPR049552">
    <property type="entry name" value="PKS_DH_N"/>
</dbReference>
<dbReference type="Gene3D" id="3.10.129.110">
    <property type="entry name" value="Polyketide synthase dehydratase"/>
    <property type="match status" value="1"/>
</dbReference>
<dbReference type="InterPro" id="IPR020843">
    <property type="entry name" value="ER"/>
</dbReference>
<organism evidence="11 12">
    <name type="scientific">Aspergillus homomorphus (strain CBS 101889)</name>
    <dbReference type="NCBI Taxonomy" id="1450537"/>
    <lineage>
        <taxon>Eukaryota</taxon>
        <taxon>Fungi</taxon>
        <taxon>Dikarya</taxon>
        <taxon>Ascomycota</taxon>
        <taxon>Pezizomycotina</taxon>
        <taxon>Eurotiomycetes</taxon>
        <taxon>Eurotiomycetidae</taxon>
        <taxon>Eurotiales</taxon>
        <taxon>Aspergillaceae</taxon>
        <taxon>Aspergillus</taxon>
        <taxon>Aspergillus subgen. Circumdati</taxon>
    </lineage>
</organism>
<dbReference type="GO" id="GO:0044550">
    <property type="term" value="P:secondary metabolite biosynthetic process"/>
    <property type="evidence" value="ECO:0007669"/>
    <property type="project" value="TreeGrafter"/>
</dbReference>
<dbReference type="SMART" id="SM00825">
    <property type="entry name" value="PKS_KS"/>
    <property type="match status" value="1"/>
</dbReference>
<dbReference type="InterPro" id="IPR036736">
    <property type="entry name" value="ACP-like_sf"/>
</dbReference>
<dbReference type="SMART" id="SM00826">
    <property type="entry name" value="PKS_DH"/>
    <property type="match status" value="1"/>
</dbReference>
<dbReference type="Pfam" id="PF14765">
    <property type="entry name" value="PS-DH"/>
    <property type="match status" value="1"/>
</dbReference>
<dbReference type="InterPro" id="IPR049551">
    <property type="entry name" value="PKS_DH_C"/>
</dbReference>
<reference evidence="11 12" key="1">
    <citation type="submission" date="2018-02" db="EMBL/GenBank/DDBJ databases">
        <title>The genomes of Aspergillus section Nigri reveals drivers in fungal speciation.</title>
        <authorList>
            <consortium name="DOE Joint Genome Institute"/>
            <person name="Vesth T.C."/>
            <person name="Nybo J."/>
            <person name="Theobald S."/>
            <person name="Brandl J."/>
            <person name="Frisvad J.C."/>
            <person name="Nielsen K.F."/>
            <person name="Lyhne E.K."/>
            <person name="Kogle M.E."/>
            <person name="Kuo A."/>
            <person name="Riley R."/>
            <person name="Clum A."/>
            <person name="Nolan M."/>
            <person name="Lipzen A."/>
            <person name="Salamov A."/>
            <person name="Henrissat B."/>
            <person name="Wiebenga A."/>
            <person name="De vries R.P."/>
            <person name="Grigoriev I.V."/>
            <person name="Mortensen U.H."/>
            <person name="Andersen M.R."/>
            <person name="Baker S.E."/>
        </authorList>
    </citation>
    <scope>NUCLEOTIDE SEQUENCE [LARGE SCALE GENOMIC DNA]</scope>
    <source>
        <strain evidence="11 12">CBS 101889</strain>
    </source>
</reference>
<feature type="active site" description="Proton donor; for dehydratase activity" evidence="7">
    <location>
        <position position="1106"/>
    </location>
</feature>
<dbReference type="InterPro" id="IPR016035">
    <property type="entry name" value="Acyl_Trfase/lysoPLipase"/>
</dbReference>
<dbReference type="SUPFAM" id="SSF52151">
    <property type="entry name" value="FabD/lysophospholipase-like"/>
    <property type="match status" value="1"/>
</dbReference>
<dbReference type="InterPro" id="IPR042104">
    <property type="entry name" value="PKS_dehydratase_sf"/>
</dbReference>
<dbReference type="InterPro" id="IPR020807">
    <property type="entry name" value="PKS_DH"/>
</dbReference>
<dbReference type="SUPFAM" id="SSF47336">
    <property type="entry name" value="ACP-like"/>
    <property type="match status" value="1"/>
</dbReference>
<dbReference type="Pfam" id="PF16197">
    <property type="entry name" value="KAsynt_C_assoc"/>
    <property type="match status" value="1"/>
</dbReference>
<evidence type="ECO:0000256" key="4">
    <source>
        <dbReference type="ARBA" id="ARBA00022857"/>
    </source>
</evidence>
<dbReference type="Gene3D" id="3.40.50.720">
    <property type="entry name" value="NAD(P)-binding Rossmann-like Domain"/>
    <property type="match status" value="2"/>
</dbReference>
<dbReference type="InterPro" id="IPR057326">
    <property type="entry name" value="KR_dom"/>
</dbReference>
<dbReference type="InterPro" id="IPR029063">
    <property type="entry name" value="SAM-dependent_MTases_sf"/>
</dbReference>
<dbReference type="SUPFAM" id="SSF53335">
    <property type="entry name" value="S-adenosyl-L-methionine-dependent methyltransferases"/>
    <property type="match status" value="1"/>
</dbReference>
<dbReference type="InterPro" id="IPR050091">
    <property type="entry name" value="PKS_NRPS_Biosynth_Enz"/>
</dbReference>
<evidence type="ECO:0000313" key="11">
    <source>
        <dbReference type="EMBL" id="RAL13732.1"/>
    </source>
</evidence>
<dbReference type="InterPro" id="IPR036291">
    <property type="entry name" value="NAD(P)-bd_dom_sf"/>
</dbReference>
<dbReference type="InterPro" id="IPR014043">
    <property type="entry name" value="Acyl_transferase_dom"/>
</dbReference>
<evidence type="ECO:0000256" key="2">
    <source>
        <dbReference type="ARBA" id="ARBA00022553"/>
    </source>
</evidence>
<evidence type="ECO:0000256" key="5">
    <source>
        <dbReference type="ARBA" id="ARBA00023268"/>
    </source>
</evidence>
<evidence type="ECO:0000259" key="9">
    <source>
        <dbReference type="PROSITE" id="PS52004"/>
    </source>
</evidence>
<dbReference type="Gene3D" id="3.40.366.10">
    <property type="entry name" value="Malonyl-Coenzyme A Acyl Carrier Protein, domain 2"/>
    <property type="match status" value="1"/>
</dbReference>
<dbReference type="SUPFAM" id="SSF53901">
    <property type="entry name" value="Thiolase-like"/>
    <property type="match status" value="1"/>
</dbReference>
<dbReference type="EMBL" id="KZ824278">
    <property type="protein sequence ID" value="RAL13732.1"/>
    <property type="molecule type" value="Genomic_DNA"/>
</dbReference>
<dbReference type="SMART" id="SM00827">
    <property type="entry name" value="PKS_AT"/>
    <property type="match status" value="1"/>
</dbReference>
<dbReference type="SMART" id="SM00822">
    <property type="entry name" value="PKS_KR"/>
    <property type="match status" value="1"/>
</dbReference>
<dbReference type="InterPro" id="IPR013154">
    <property type="entry name" value="ADH-like_N"/>
</dbReference>
<dbReference type="InterPro" id="IPR009081">
    <property type="entry name" value="PP-bd_ACP"/>
</dbReference>
<dbReference type="CDD" id="cd02440">
    <property type="entry name" value="AdoMet_MTases"/>
    <property type="match status" value="1"/>
</dbReference>
<dbReference type="SUPFAM" id="SSF50129">
    <property type="entry name" value="GroES-like"/>
    <property type="match status" value="1"/>
</dbReference>
<dbReference type="Gene3D" id="3.30.70.3290">
    <property type="match status" value="1"/>
</dbReference>
<dbReference type="InterPro" id="IPR013217">
    <property type="entry name" value="Methyltransf_12"/>
</dbReference>
<evidence type="ECO:0000313" key="12">
    <source>
        <dbReference type="Proteomes" id="UP000248961"/>
    </source>
</evidence>
<dbReference type="InterPro" id="IPR001227">
    <property type="entry name" value="Ac_transferase_dom_sf"/>
</dbReference>
<dbReference type="Gene3D" id="3.40.47.10">
    <property type="match status" value="1"/>
</dbReference>
<feature type="region of interest" description="C-terminal hotdog fold" evidence="7">
    <location>
        <begin position="1045"/>
        <end position="1190"/>
    </location>
</feature>
<dbReference type="Pfam" id="PF08242">
    <property type="entry name" value="Methyltransf_12"/>
    <property type="match status" value="1"/>
</dbReference>
<keyword evidence="2" id="KW-0597">Phosphoprotein</keyword>
<feature type="domain" description="Carrier" evidence="8">
    <location>
        <begin position="2368"/>
        <end position="2449"/>
    </location>
</feature>
<dbReference type="GO" id="GO:0004312">
    <property type="term" value="F:fatty acid synthase activity"/>
    <property type="evidence" value="ECO:0007669"/>
    <property type="project" value="TreeGrafter"/>
</dbReference>
<evidence type="ECO:0000259" key="8">
    <source>
        <dbReference type="PROSITE" id="PS50075"/>
    </source>
</evidence>
<dbReference type="Pfam" id="PF21089">
    <property type="entry name" value="PKS_DH_N"/>
    <property type="match status" value="1"/>
</dbReference>
<keyword evidence="1" id="KW-0596">Phosphopantetheine</keyword>
<dbReference type="PROSITE" id="PS52004">
    <property type="entry name" value="KS3_2"/>
    <property type="match status" value="1"/>
</dbReference>
<dbReference type="InterPro" id="IPR032821">
    <property type="entry name" value="PKS_assoc"/>
</dbReference>
<dbReference type="Pfam" id="PF00550">
    <property type="entry name" value="PP-binding"/>
    <property type="match status" value="1"/>
</dbReference>
<dbReference type="InterPro" id="IPR013149">
    <property type="entry name" value="ADH-like_C"/>
</dbReference>
<name>A0A395I0K8_ASPHC</name>
<dbReference type="Pfam" id="PF00698">
    <property type="entry name" value="Acyl_transf_1"/>
    <property type="match status" value="1"/>
</dbReference>
<accession>A0A395I0K8</accession>
<dbReference type="SUPFAM" id="SSF55048">
    <property type="entry name" value="Probable ACP-binding domain of malonyl-CoA ACP transacylase"/>
    <property type="match status" value="1"/>
</dbReference>
<dbReference type="SMART" id="SM00823">
    <property type="entry name" value="PKS_PP"/>
    <property type="match status" value="1"/>
</dbReference>
<dbReference type="InterPro" id="IPR016036">
    <property type="entry name" value="Malonyl_transacylase_ACP-bd"/>
</dbReference>
<dbReference type="RefSeq" id="XP_025552886.1">
    <property type="nucleotide sequence ID" value="XM_025692675.1"/>
</dbReference>
<dbReference type="CDD" id="cd05195">
    <property type="entry name" value="enoyl_red"/>
    <property type="match status" value="1"/>
</dbReference>
<evidence type="ECO:0000256" key="1">
    <source>
        <dbReference type="ARBA" id="ARBA00022450"/>
    </source>
</evidence>
<dbReference type="Gene3D" id="3.90.180.10">
    <property type="entry name" value="Medium-chain alcohol dehydrogenases, catalytic domain"/>
    <property type="match status" value="1"/>
</dbReference>
<dbReference type="InterPro" id="IPR049900">
    <property type="entry name" value="PKS_mFAS_DH"/>
</dbReference>
<dbReference type="VEuPathDB" id="FungiDB:BO97DRAFT_36780"/>
<dbReference type="PROSITE" id="PS50075">
    <property type="entry name" value="CARRIER"/>
    <property type="match status" value="1"/>
</dbReference>
<evidence type="ECO:0000259" key="10">
    <source>
        <dbReference type="PROSITE" id="PS52019"/>
    </source>
</evidence>
<dbReference type="PROSITE" id="PS52019">
    <property type="entry name" value="PKS_MFAS_DH"/>
    <property type="match status" value="1"/>
</dbReference>
<dbReference type="GO" id="GO:0031177">
    <property type="term" value="F:phosphopantetheine binding"/>
    <property type="evidence" value="ECO:0007669"/>
    <property type="project" value="InterPro"/>
</dbReference>
<dbReference type="SMART" id="SM00829">
    <property type="entry name" value="PKS_ER"/>
    <property type="match status" value="1"/>
</dbReference>
<evidence type="ECO:0000256" key="7">
    <source>
        <dbReference type="PROSITE-ProRule" id="PRU01363"/>
    </source>
</evidence>
<evidence type="ECO:0000256" key="6">
    <source>
        <dbReference type="ARBA" id="ARBA00023315"/>
    </source>
</evidence>
<keyword evidence="4" id="KW-0521">NADP</keyword>
<feature type="domain" description="Ketosynthase family 3 (KS3)" evidence="9">
    <location>
        <begin position="21"/>
        <end position="439"/>
    </location>
</feature>
<dbReference type="GO" id="GO:0016874">
    <property type="term" value="F:ligase activity"/>
    <property type="evidence" value="ECO:0007669"/>
    <property type="project" value="UniProtKB-KW"/>
</dbReference>
<sequence>MLETSKIPNSDDTDDCSPGSFTPIAVCGMALRLPGGISNPAEFWEFLLAKGDARSRVPRSRYDIESHYSKFDKDGLINTEYGYYLDYNPGDLDTSFFSFTKAELEYIDPHQRHLLEVVKECFDSAGEANYRGKNIGCYVGSFSDDWTEILYHDLQMYGKYPLAVGGDFAVPNRISFEYDLRGPSMSVRTACSSAMVALDQACGAMARGECDAAIVGGAQFILSPTMTGIMSARGVLSADGACKSFDAAADGYGRGEAINAVYLKPLAAAVRDRNPIRAIIRGSATNSDGKSAGFTVPSSEAQQVLIKQAYQVAGIKDLSQTPYVECHGTGTSVGDPIEAMAVAKTVGEQKIFIGSVKPNVGHSEGASGLTSFIKVVLALENRTIPPNIRFTTPNPKIPFRDGGLTVPTEPVPWPGDRFLRAGVNSFGLGGVNVHTVLESADSVTPAHSPCKDSHRGPSLLCFSANTPESLAEVVKRNHAYLELHPESLPDLAYTLAARRAHLPFRAVSIVSEEKLIQTSVFPRTPAQRPDIVFVFTGQGAQWPGMGVLLYEANRTFRRSLQESDRVLRGLPEAPPWSIVEEIHKLSEDSNLHKASYSQPICTAIQVALVDALSELNVIPAAVLGHSSGELAAAYAAGKLTAREAMICAFYRGLVSEEVDLDGAMCAVGMGTRETLAFLRPGVVIACENSPDSVTISGNSVAVGETMSAIQASHPGVLVRRLRVDTAYHSPHMVQVGERYRSFMDHYLCKEDPDVPPRSVIFASAVRGRVLPLSVTLNSEYWQENLESPVRFLQGFQAITDSFKRPLLFLELGPHSALAGPIRQMLDKESLNHQYLSCLSRSRPCDESFLTLVGELFAVDQLLDFHTLTDPDRAAMVLHDVPTYAWHHPTSTIYEPRSIKDWKWAKFPRHELLGTRVTYSTDNQPSWRNVLFHGHVPWLQDHRVTGNAVFPAAGYIAMAIEAVRQVDSKNLTGFQIRHIQLSNAMVLDRYTTTEVITSLRKRPDEDCYDFNISSHNGAAWVENCSGQVRRGACFPPCRERQPKQEFPRKIDVGRWYRTLSGAGVDYGASFQGLESVRSSASHLVASTHVGNTLAETAYYPLHPTKLDACFQTVYAARYQGLDWKIDRLPVPTEIREVNIADCSAGLECTAWAKPLPSGVIKTRGEAFASDGTMVLSFEDTVLSPVGTHQPEDAGSGTGTRLHWGKDFAFLSLSDLVLSPPGLRECRAILDQLTNACVKTSIAYLEELTLIATLPHIRHYHEWLRAQQHNLSPDSAVGTLEEIASQAAATSAVACAQAMVKVVNNFVAISKGEVDALELLMSDNTLLEMYNYLNKVDRGPLFRALGHHHPGQRILEIGAGTGGTTAHILSETKYSTYTFTDISAAFFPAAKERFKAYPNMFFKTLDITSDPVSQGFQPEAFDLIIASNVLHATPSLHDTLVHVRRLLHPQGKLLLEELCGDIKYANIVTGVLPGWWAGAEDGRASEPYVGPMRWEQELQRSGYNGLDDLAFDTAPPFHNMAYMLASPRQPRPISEKRTVLLSDAESTQTAILLQKQLRSRGYAVGIQTMGDSISVSQDVIVVVDTAEPFFHGMNASELSTYQAFLRELQRCHSGALWVTRCSQMGCTDPRFATTIGIARTSRAEFGIDLATCEVDTISYTSAGLIIDVFDQFQERRRAEPDLREMEYVIYDSSVYVGRLLPFSLQDRIGTSAQVEYDGDHSKLVLDLNTWDWVVRARGFMLEANEIEVEVDTAGLGCLGTCTSTKTAELSYVEPGCETAGIVRRVGSQVTDLSPGDRVIACHPGALATSVIVPSESCIKIPDDLSLENASALPLAFASAIYSLIDVGQLNDTQTILIHSMPDGVGDAAIQISKMLGAKVYVNATNEEEAERLGRVYGISRDMMFDAHSSLWAQAVKYATGGRGVDLVFGSLSMDSLAASCECLAPCGKLINLAGFATDGHNPMPAALFKPNISFVTTNLLEYMRLQPVEGKRLLARVVDLYTQRHIHPLSPVKIFSQRDAEDCLRLVKTQQYVGKLAISFTLADALPATIASSKPVIFRSNASYLLAGGLGGLGSGLARWMVEHGAQHLIFLSRSAGTEQHEELFSELKSQGCSITAIQGSVCNLDDIDKAIVAAPAPVRGIFNISMVLSDASLLTMSLAEWAAATAPKVTGTWNLHEASRKHGALDFFVLFSSMCGIVGMPGQANYAAANSFMDAFVQYRHHHHLPASVIDIGAVENIGHVANNPQILDRSKWLEGAVMSQRELFQAITLAILSGSPPGQNRSAGSSDLQEPVYNNPAQIIAGFHNTAHFSEAVRNRAAFLDRRWATYSNEESTGQSSDNTCSDETQPGAALQRFVSTLSLNDSRLDAPSTVEFLAKEIARWIFDLLLKPVQDESEIDLVRSLVDIGFDSLAAVELRSWWKAALGLEISVLEIMSSASLAALGEHAVKGLQAKFQSAGGGD</sequence>
<keyword evidence="3" id="KW-0808">Transferase</keyword>
<dbReference type="Pfam" id="PF00109">
    <property type="entry name" value="ketoacyl-synt"/>
    <property type="match status" value="1"/>
</dbReference>
<protein>
    <submittedName>
        <fullName evidence="11">KR domain-containing protein</fullName>
    </submittedName>
</protein>
<dbReference type="Pfam" id="PF08659">
    <property type="entry name" value="KR"/>
    <property type="match status" value="1"/>
</dbReference>
<keyword evidence="5" id="KW-0511">Multifunctional enzyme</keyword>
<keyword evidence="12" id="KW-1185">Reference proteome</keyword>
<dbReference type="Proteomes" id="UP000248961">
    <property type="component" value="Unassembled WGS sequence"/>
</dbReference>
<dbReference type="CDD" id="cd00833">
    <property type="entry name" value="PKS"/>
    <property type="match status" value="1"/>
</dbReference>
<dbReference type="InterPro" id="IPR014031">
    <property type="entry name" value="Ketoacyl_synth_C"/>
</dbReference>
<dbReference type="PANTHER" id="PTHR43775:SF37">
    <property type="entry name" value="SI:DKEY-61P9.11"/>
    <property type="match status" value="1"/>
</dbReference>
<dbReference type="InterPro" id="IPR014030">
    <property type="entry name" value="Ketoacyl_synth_N"/>
</dbReference>
<feature type="domain" description="PKS/mFAS DH" evidence="10">
    <location>
        <begin position="909"/>
        <end position="1190"/>
    </location>
</feature>
<proteinExistence type="predicted"/>
<dbReference type="OrthoDB" id="329835at2759"/>
<dbReference type="InterPro" id="IPR016039">
    <property type="entry name" value="Thiolase-like"/>
</dbReference>
<dbReference type="Gene3D" id="3.40.50.150">
    <property type="entry name" value="Vaccinia Virus protein VP39"/>
    <property type="match status" value="1"/>
</dbReference>
<dbReference type="Pfam" id="PF02801">
    <property type="entry name" value="Ketoacyl-synt_C"/>
    <property type="match status" value="1"/>
</dbReference>
<feature type="region of interest" description="N-terminal hotdog fold" evidence="7">
    <location>
        <begin position="909"/>
        <end position="1034"/>
    </location>
</feature>
<feature type="active site" description="Proton acceptor; for dehydratase activity" evidence="7">
    <location>
        <position position="941"/>
    </location>
</feature>
<dbReference type="STRING" id="1450537.A0A395I0K8"/>
<dbReference type="GO" id="GO:0016491">
    <property type="term" value="F:oxidoreductase activity"/>
    <property type="evidence" value="ECO:0007669"/>
    <property type="project" value="InterPro"/>
</dbReference>
<dbReference type="InterPro" id="IPR020841">
    <property type="entry name" value="PKS_Beta-ketoAc_synthase_dom"/>
</dbReference>
<dbReference type="GeneID" id="37196964"/>
<dbReference type="PANTHER" id="PTHR43775">
    <property type="entry name" value="FATTY ACID SYNTHASE"/>
    <property type="match status" value="1"/>
</dbReference>
<dbReference type="InterPro" id="IPR011032">
    <property type="entry name" value="GroES-like_sf"/>
</dbReference>
<evidence type="ECO:0000256" key="3">
    <source>
        <dbReference type="ARBA" id="ARBA00022679"/>
    </source>
</evidence>
<dbReference type="InterPro" id="IPR013968">
    <property type="entry name" value="PKS_KR"/>
</dbReference>
<dbReference type="SUPFAM" id="SSF51735">
    <property type="entry name" value="NAD(P)-binding Rossmann-fold domains"/>
    <property type="match status" value="2"/>
</dbReference>
<keyword evidence="6" id="KW-0012">Acyltransferase</keyword>